<dbReference type="RefSeq" id="WP_243065639.1">
    <property type="nucleotide sequence ID" value="NZ_JAIVFK010000007.1"/>
</dbReference>
<dbReference type="Proteomes" id="UP001139104">
    <property type="component" value="Unassembled WGS sequence"/>
</dbReference>
<keyword evidence="4" id="KW-1185">Reference proteome</keyword>
<organism evidence="3 4">
    <name type="scientific">Candidatus Rhodoblastus alkanivorans</name>
    <dbReference type="NCBI Taxonomy" id="2954117"/>
    <lineage>
        <taxon>Bacteria</taxon>
        <taxon>Pseudomonadati</taxon>
        <taxon>Pseudomonadota</taxon>
        <taxon>Alphaproteobacteria</taxon>
        <taxon>Hyphomicrobiales</taxon>
        <taxon>Rhodoblastaceae</taxon>
        <taxon>Rhodoblastus</taxon>
    </lineage>
</organism>
<dbReference type="SUPFAM" id="SSF103190">
    <property type="entry name" value="Sensory domain-like"/>
    <property type="match status" value="1"/>
</dbReference>
<evidence type="ECO:0000313" key="3">
    <source>
        <dbReference type="EMBL" id="MCI4681584.1"/>
    </source>
</evidence>
<dbReference type="EMBL" id="JAIVFP010000001">
    <property type="protein sequence ID" value="MCI4681584.1"/>
    <property type="molecule type" value="Genomic_DNA"/>
</dbReference>
<evidence type="ECO:0000256" key="1">
    <source>
        <dbReference type="SAM" id="SignalP"/>
    </source>
</evidence>
<evidence type="ECO:0000259" key="2">
    <source>
        <dbReference type="Pfam" id="PF17201"/>
    </source>
</evidence>
<feature type="signal peptide" evidence="1">
    <location>
        <begin position="1"/>
        <end position="20"/>
    </location>
</feature>
<dbReference type="Pfam" id="PF17201">
    <property type="entry name" value="Cache_3-Cache_2"/>
    <property type="match status" value="1"/>
</dbReference>
<proteinExistence type="predicted"/>
<dbReference type="InterPro" id="IPR033462">
    <property type="entry name" value="Cache_3-Cache_2"/>
</dbReference>
<protein>
    <submittedName>
        <fullName evidence="3">Cache 3/Cache 2 fusion domain-containing protein</fullName>
    </submittedName>
</protein>
<gene>
    <name evidence="3" type="ORF">K2U94_02150</name>
</gene>
<feature type="domain" description="Cache 3/Cache 2 fusion" evidence="2">
    <location>
        <begin position="30"/>
        <end position="172"/>
    </location>
</feature>
<comment type="caution">
    <text evidence="3">The sequence shown here is derived from an EMBL/GenBank/DDBJ whole genome shotgun (WGS) entry which is preliminary data.</text>
</comment>
<evidence type="ECO:0000313" key="4">
    <source>
        <dbReference type="Proteomes" id="UP001139104"/>
    </source>
</evidence>
<keyword evidence="1" id="KW-0732">Signal</keyword>
<sequence length="173" mass="18487">MKWNYSFFSLLMAVSFIAAGALLPGLSVAQDAKVKAAMEVMKSKAENLGPPKIEGSDTVAGKQVPAIYFGSTKMNNNYDLVDGVVMQAGGTATIFVKSGANFVRVATNIKKDDGSRAIGTVLDPKGKAIASIQKDKPFYGEVDILGKLYVTGYEPIHDAANHVIGIYYVGYKK</sequence>
<reference evidence="3" key="1">
    <citation type="journal article" date="2022" name="ISME J.">
        <title>Identification of active gaseous-alkane degraders at natural gas seeps.</title>
        <authorList>
            <person name="Farhan Ul Haque M."/>
            <person name="Hernandez M."/>
            <person name="Crombie A.T."/>
            <person name="Murrell J.C."/>
        </authorList>
    </citation>
    <scope>NUCLEOTIDE SEQUENCE</scope>
    <source>
        <strain evidence="3">PC2</strain>
    </source>
</reference>
<accession>A0ABS9Z1P3</accession>
<dbReference type="InterPro" id="IPR029151">
    <property type="entry name" value="Sensor-like_sf"/>
</dbReference>
<name>A0ABS9Z1P3_9HYPH</name>
<feature type="chain" id="PRO_5045407860" evidence="1">
    <location>
        <begin position="21"/>
        <end position="173"/>
    </location>
</feature>